<feature type="region of interest" description="Disordered" evidence="1">
    <location>
        <begin position="84"/>
        <end position="133"/>
    </location>
</feature>
<sequence length="153" mass="17320">MADSLLKLTILKVKGASQLAEVFTNEDKGDIVVQKDVRLPQICKIALKGLPSLVNFCPRNYHAILPKLYCLKVQRCPNMTTKFTRTPDKSVHINGEVPQVDEEDEPTGFSTNSSVVTLWPPNKDEGDVDNDDLEWDDADLMGRRKVTYRFRRG</sequence>
<dbReference type="AlphaFoldDB" id="A0A2N9FGS7"/>
<evidence type="ECO:0000313" key="2">
    <source>
        <dbReference type="EMBL" id="SPC86141.1"/>
    </source>
</evidence>
<protein>
    <submittedName>
        <fullName evidence="2">Uncharacterized protein</fullName>
    </submittedName>
</protein>
<accession>A0A2N9FGS7</accession>
<organism evidence="2">
    <name type="scientific">Fagus sylvatica</name>
    <name type="common">Beechnut</name>
    <dbReference type="NCBI Taxonomy" id="28930"/>
    <lineage>
        <taxon>Eukaryota</taxon>
        <taxon>Viridiplantae</taxon>
        <taxon>Streptophyta</taxon>
        <taxon>Embryophyta</taxon>
        <taxon>Tracheophyta</taxon>
        <taxon>Spermatophyta</taxon>
        <taxon>Magnoliopsida</taxon>
        <taxon>eudicotyledons</taxon>
        <taxon>Gunneridae</taxon>
        <taxon>Pentapetalae</taxon>
        <taxon>rosids</taxon>
        <taxon>fabids</taxon>
        <taxon>Fagales</taxon>
        <taxon>Fagaceae</taxon>
        <taxon>Fagus</taxon>
    </lineage>
</organism>
<proteinExistence type="predicted"/>
<name>A0A2N9FGS7_FAGSY</name>
<reference evidence="2" key="1">
    <citation type="submission" date="2018-02" db="EMBL/GenBank/DDBJ databases">
        <authorList>
            <person name="Cohen D.B."/>
            <person name="Kent A.D."/>
        </authorList>
    </citation>
    <scope>NUCLEOTIDE SEQUENCE</scope>
</reference>
<dbReference type="EMBL" id="OIVN01000828">
    <property type="protein sequence ID" value="SPC86141.1"/>
    <property type="molecule type" value="Genomic_DNA"/>
</dbReference>
<evidence type="ECO:0000256" key="1">
    <source>
        <dbReference type="SAM" id="MobiDB-lite"/>
    </source>
</evidence>
<gene>
    <name evidence="2" type="ORF">FSB_LOCUS14023</name>
</gene>